<dbReference type="InterPro" id="IPR006311">
    <property type="entry name" value="TAT_signal"/>
</dbReference>
<keyword evidence="1" id="KW-0812">Transmembrane</keyword>
<protein>
    <submittedName>
        <fullName evidence="2">Uncharacterized protein</fullName>
    </submittedName>
</protein>
<proteinExistence type="predicted"/>
<sequence length="279" mass="29929">MEEPREDNAKPLLDAKLTRRSALIAGAWSAPVVGLAVAAPLAAASEPPFDPTTDLEVLALGGAEGRYRFGNDYTSGTNTDPSNRDFRRAFSIRNTGTATFAGSLTVMFEFPRMWNQGISANADAYSPYTTVDLGGRNGGSIGSASPWVTSAAAEYTQNVQSNGTLPAWDEVWLRMDPASVTLNNVALPPGGVVWFALDGEVPAPWIGQNNQYLPNGVIYWRTDIFIQATDTSDNDLGTFGPVPDPDTTSNWRNGIWYWNGGGPFAYDGGESLYPAYGNG</sequence>
<evidence type="ECO:0000313" key="3">
    <source>
        <dbReference type="Proteomes" id="UP000262172"/>
    </source>
</evidence>
<evidence type="ECO:0000256" key="1">
    <source>
        <dbReference type="SAM" id="Phobius"/>
    </source>
</evidence>
<feature type="transmembrane region" description="Helical" evidence="1">
    <location>
        <begin position="21"/>
        <end position="43"/>
    </location>
</feature>
<dbReference type="Proteomes" id="UP000262172">
    <property type="component" value="Unassembled WGS sequence"/>
</dbReference>
<reference evidence="2 3" key="1">
    <citation type="submission" date="2018-08" db="EMBL/GenBank/DDBJ databases">
        <title>Isolation, diversity and antifungal activity of Actinobacteria from cow dung.</title>
        <authorList>
            <person name="Ling L."/>
        </authorList>
    </citation>
    <scope>NUCLEOTIDE SEQUENCE [LARGE SCALE GENOMIC DNA]</scope>
    <source>
        <strain evidence="2 3">NEAU-LLE</strain>
    </source>
</reference>
<organism evidence="2 3">
    <name type="scientific">Microbacterium bovistercoris</name>
    <dbReference type="NCBI Taxonomy" id="2293570"/>
    <lineage>
        <taxon>Bacteria</taxon>
        <taxon>Bacillati</taxon>
        <taxon>Actinomycetota</taxon>
        <taxon>Actinomycetes</taxon>
        <taxon>Micrococcales</taxon>
        <taxon>Microbacteriaceae</taxon>
        <taxon>Microbacterium</taxon>
    </lineage>
</organism>
<keyword evidence="3" id="KW-1185">Reference proteome</keyword>
<dbReference type="PROSITE" id="PS51318">
    <property type="entry name" value="TAT"/>
    <property type="match status" value="1"/>
</dbReference>
<evidence type="ECO:0000313" key="2">
    <source>
        <dbReference type="EMBL" id="REJ05145.1"/>
    </source>
</evidence>
<name>A0A371NTL7_9MICO</name>
<keyword evidence="1" id="KW-1133">Transmembrane helix</keyword>
<keyword evidence="1" id="KW-0472">Membrane</keyword>
<dbReference type="AlphaFoldDB" id="A0A371NTL7"/>
<gene>
    <name evidence="2" type="ORF">DY023_11260</name>
</gene>
<dbReference type="RefSeq" id="WP_116242428.1">
    <property type="nucleotide sequence ID" value="NZ_QUAB01000043.1"/>
</dbReference>
<accession>A0A371NTL7</accession>
<dbReference type="EMBL" id="QUAB01000043">
    <property type="protein sequence ID" value="REJ05145.1"/>
    <property type="molecule type" value="Genomic_DNA"/>
</dbReference>
<comment type="caution">
    <text evidence="2">The sequence shown here is derived from an EMBL/GenBank/DDBJ whole genome shotgun (WGS) entry which is preliminary data.</text>
</comment>